<protein>
    <submittedName>
        <fullName evidence="1">Uncharacterized protein</fullName>
    </submittedName>
</protein>
<dbReference type="Proteomes" id="UP000192328">
    <property type="component" value="Unassembled WGS sequence"/>
</dbReference>
<proteinExistence type="predicted"/>
<sequence>MKKTISALLIAVLLITLAISPVLGEESFPLTVMALEDELQEYWAEMPGVASVKDLCFNPHSKAEDADFFRLYDEGLSMKEVREKGVIASFEPGEALLKDLDTMPPIFGNILKNYLITEDGRMWGVRGMIHVKTPLFWIPDAWNASPFADRTPPSSFTEMLDFLEVYLATPHEGFELMYNFGEKNYTERTIVLLLLDSWFYQSVHAGEPARYNSPELVALLERTDRIIRELKKQEPVKKKDQKDLRPLFTDLDNGKDFLSRDPYTWDNMIPYRIDPGQDPLIYVESRVICVRKDSPFASRASDFLERVITLEEEEGDLQYSHPDQLDVDAFNRKYFPEIEDGFLSQEMVDSTLRINAVPVFNVGLGDYGEDVAFGSLLKEFLSGKLSPQKFIDKLEKNRAEE</sequence>
<organism evidence="1 2">
    <name type="scientific">Aristaeella lactis</name>
    <dbReference type="NCBI Taxonomy" id="3046383"/>
    <lineage>
        <taxon>Bacteria</taxon>
        <taxon>Bacillati</taxon>
        <taxon>Bacillota</taxon>
        <taxon>Clostridia</taxon>
        <taxon>Eubacteriales</taxon>
        <taxon>Aristaeellaceae</taxon>
        <taxon>Aristaeella</taxon>
    </lineage>
</organism>
<dbReference type="EMBL" id="FWXZ01000002">
    <property type="protein sequence ID" value="SMC51783.1"/>
    <property type="molecule type" value="Genomic_DNA"/>
</dbReference>
<gene>
    <name evidence="1" type="ORF">SAMN06297397_1183</name>
</gene>
<keyword evidence="2" id="KW-1185">Reference proteome</keyword>
<comment type="caution">
    <text evidence="1">The sequence shown here is derived from an EMBL/GenBank/DDBJ whole genome shotgun (WGS) entry which is preliminary data.</text>
</comment>
<name>A0AC61PKB2_9FIRM</name>
<evidence type="ECO:0000313" key="2">
    <source>
        <dbReference type="Proteomes" id="UP000192328"/>
    </source>
</evidence>
<accession>A0AC61PKB2</accession>
<reference evidence="1" key="1">
    <citation type="submission" date="2017-04" db="EMBL/GenBank/DDBJ databases">
        <authorList>
            <person name="Varghese N."/>
            <person name="Submissions S."/>
        </authorList>
    </citation>
    <scope>NUCLEOTIDE SEQUENCE</scope>
    <source>
        <strain evidence="1">WTE2008</strain>
    </source>
</reference>
<evidence type="ECO:0000313" key="1">
    <source>
        <dbReference type="EMBL" id="SMC51783.1"/>
    </source>
</evidence>